<dbReference type="PROSITE" id="PS00233">
    <property type="entry name" value="CHIT_BIND_RR_1"/>
    <property type="match status" value="1"/>
</dbReference>
<dbReference type="GO" id="GO:0062129">
    <property type="term" value="C:chitin-based extracellular matrix"/>
    <property type="evidence" value="ECO:0007669"/>
    <property type="project" value="TreeGrafter"/>
</dbReference>
<gene>
    <name evidence="3" type="ORF">BIW11_05532</name>
</gene>
<dbReference type="STRING" id="418985.A0A1V9Y1Z0"/>
<dbReference type="PRINTS" id="PR00947">
    <property type="entry name" value="CUTICLE"/>
</dbReference>
<dbReference type="InterPro" id="IPR031311">
    <property type="entry name" value="CHIT_BIND_RR_consensus"/>
</dbReference>
<dbReference type="InterPro" id="IPR050468">
    <property type="entry name" value="Cuticle_Struct_Prot"/>
</dbReference>
<keyword evidence="1 2" id="KW-0193">Cuticle</keyword>
<protein>
    <submittedName>
        <fullName evidence="3">Adult-specific rigid cuticular protein 15.7-like</fullName>
    </submittedName>
</protein>
<accession>A0A1V9Y1Z0</accession>
<evidence type="ECO:0000256" key="2">
    <source>
        <dbReference type="PROSITE-ProRule" id="PRU00497"/>
    </source>
</evidence>
<evidence type="ECO:0000313" key="4">
    <source>
        <dbReference type="Proteomes" id="UP000192247"/>
    </source>
</evidence>
<dbReference type="InterPro" id="IPR000618">
    <property type="entry name" value="Insect_cuticle"/>
</dbReference>
<dbReference type="PROSITE" id="PS51155">
    <property type="entry name" value="CHIT_BIND_RR_2"/>
    <property type="match status" value="1"/>
</dbReference>
<dbReference type="EMBL" id="MNPL01000760">
    <property type="protein sequence ID" value="OQR79725.1"/>
    <property type="molecule type" value="Genomic_DNA"/>
</dbReference>
<dbReference type="OrthoDB" id="7394989at2759"/>
<proteinExistence type="predicted"/>
<dbReference type="PANTHER" id="PTHR10380">
    <property type="entry name" value="CUTICLE PROTEIN"/>
    <property type="match status" value="1"/>
</dbReference>
<dbReference type="GO" id="GO:0008010">
    <property type="term" value="F:structural constituent of chitin-based larval cuticle"/>
    <property type="evidence" value="ECO:0007669"/>
    <property type="project" value="TreeGrafter"/>
</dbReference>
<dbReference type="InParanoid" id="A0A1V9Y1Z0"/>
<sequence>MIDALQAATIMKTFTAYTALLLVSTDPVKAGFGGGHSNSVRKQDPYGNYAFSYDIANGHAARNGRTEHGGRHGVVGSYYIRDIDGRHRTVHYIADKAGFRAQIHTNEPGTKTSYAAAAAYSSANGKTASAGGFHGFDHFVGHGPTGYGHGQGHEGYGHTISYGTHEVGGPIYSAHGGIEHGLAAYGHSISHTHHGFSMEDFMDIYTGRT</sequence>
<dbReference type="Pfam" id="PF00379">
    <property type="entry name" value="Chitin_bind_4"/>
    <property type="match status" value="1"/>
</dbReference>
<keyword evidence="4" id="KW-1185">Reference proteome</keyword>
<dbReference type="PANTHER" id="PTHR10380:SF173">
    <property type="entry name" value="CUTICULAR PROTEIN 47EF, ISOFORM C-RELATED"/>
    <property type="match status" value="1"/>
</dbReference>
<reference evidence="3" key="1">
    <citation type="journal article" date="2017" name="Gigascience">
        <title>Draft genome of the honey bee ectoparasitic mite, Tropilaelaps mercedesae, is shaped by the parasitic life history.</title>
        <authorList>
            <person name="Dong X."/>
            <person name="Armstrong S.D."/>
            <person name="Xia D."/>
            <person name="Makepeace B.L."/>
            <person name="Darby A.C."/>
            <person name="Kadowaki T."/>
        </authorList>
    </citation>
    <scope>NUCLEOTIDE SEQUENCE [LARGE SCALE GENOMIC DNA]</scope>
    <source>
        <strain evidence="3">Wuxi-XJTLU</strain>
    </source>
</reference>
<evidence type="ECO:0000256" key="1">
    <source>
        <dbReference type="ARBA" id="ARBA00022460"/>
    </source>
</evidence>
<comment type="caution">
    <text evidence="3">The sequence shown here is derived from an EMBL/GenBank/DDBJ whole genome shotgun (WGS) entry which is preliminary data.</text>
</comment>
<organism evidence="3 4">
    <name type="scientific">Tropilaelaps mercedesae</name>
    <dbReference type="NCBI Taxonomy" id="418985"/>
    <lineage>
        <taxon>Eukaryota</taxon>
        <taxon>Metazoa</taxon>
        <taxon>Ecdysozoa</taxon>
        <taxon>Arthropoda</taxon>
        <taxon>Chelicerata</taxon>
        <taxon>Arachnida</taxon>
        <taxon>Acari</taxon>
        <taxon>Parasitiformes</taxon>
        <taxon>Mesostigmata</taxon>
        <taxon>Gamasina</taxon>
        <taxon>Dermanyssoidea</taxon>
        <taxon>Laelapidae</taxon>
        <taxon>Tropilaelaps</taxon>
    </lineage>
</organism>
<dbReference type="AlphaFoldDB" id="A0A1V9Y1Z0"/>
<name>A0A1V9Y1Z0_9ACAR</name>
<dbReference type="FunCoup" id="A0A1V9Y1Z0">
    <property type="interactions" value="59"/>
</dbReference>
<evidence type="ECO:0000313" key="3">
    <source>
        <dbReference type="EMBL" id="OQR79725.1"/>
    </source>
</evidence>
<dbReference type="Proteomes" id="UP000192247">
    <property type="component" value="Unassembled WGS sequence"/>
</dbReference>